<keyword evidence="2" id="KW-1133">Transmembrane helix</keyword>
<organism evidence="3">
    <name type="scientific">viral metagenome</name>
    <dbReference type="NCBI Taxonomy" id="1070528"/>
    <lineage>
        <taxon>unclassified sequences</taxon>
        <taxon>metagenomes</taxon>
        <taxon>organismal metagenomes</taxon>
    </lineage>
</organism>
<name>A0A6C0DN65_9ZZZZ</name>
<proteinExistence type="predicted"/>
<accession>A0A6C0DN65</accession>
<feature type="compositionally biased region" description="Pro residues" evidence="1">
    <location>
        <begin position="434"/>
        <end position="471"/>
    </location>
</feature>
<evidence type="ECO:0000256" key="1">
    <source>
        <dbReference type="SAM" id="MobiDB-lite"/>
    </source>
</evidence>
<keyword evidence="2" id="KW-0472">Membrane</keyword>
<reference evidence="3" key="1">
    <citation type="journal article" date="2020" name="Nature">
        <title>Giant virus diversity and host interactions through global metagenomics.</title>
        <authorList>
            <person name="Schulz F."/>
            <person name="Roux S."/>
            <person name="Paez-Espino D."/>
            <person name="Jungbluth S."/>
            <person name="Walsh D.A."/>
            <person name="Denef V.J."/>
            <person name="McMahon K.D."/>
            <person name="Konstantinidis K.T."/>
            <person name="Eloe-Fadrosh E.A."/>
            <person name="Kyrpides N.C."/>
            <person name="Woyke T."/>
        </authorList>
    </citation>
    <scope>NUCLEOTIDE SEQUENCE</scope>
    <source>
        <strain evidence="3">GVMAG-M-3300023174-207</strain>
    </source>
</reference>
<protein>
    <submittedName>
        <fullName evidence="3">Uncharacterized protein</fullName>
    </submittedName>
</protein>
<feature type="region of interest" description="Disordered" evidence="1">
    <location>
        <begin position="423"/>
        <end position="474"/>
    </location>
</feature>
<dbReference type="EMBL" id="MN739630">
    <property type="protein sequence ID" value="QHT17015.1"/>
    <property type="molecule type" value="Genomic_DNA"/>
</dbReference>
<feature type="transmembrane region" description="Helical" evidence="2">
    <location>
        <begin position="479"/>
        <end position="501"/>
    </location>
</feature>
<evidence type="ECO:0000256" key="2">
    <source>
        <dbReference type="SAM" id="Phobius"/>
    </source>
</evidence>
<dbReference type="AlphaFoldDB" id="A0A6C0DN65"/>
<keyword evidence="2" id="KW-0812">Transmembrane</keyword>
<evidence type="ECO:0000313" key="3">
    <source>
        <dbReference type="EMBL" id="QHT17015.1"/>
    </source>
</evidence>
<sequence length="502" mass="55640">MSWKSFDNDLSVDIATLTPERNFNFNVPKSIVSKLSSDKRLNLFPFKIVTLQWLIDIGKATPKNDNANLCFPKGSCGNYFMLIFSSNDKYLPVGDIFVQGTSNPYDMNQIPILLIKNDPDYSTIIDRVDYNWYGDEYQCPGGQDTGFYTYRNNDGVYKGDYQVVSSFLTIAGFWDRNRGYNPVFAAVKRKYLKEIDGASFYLGSADCYHDFEQLYSTPFYTFFSRSSREGGGAFKTFDIIPRILFASCCAGTIPDSIDTKYCGDFYNNESACRIGMSYYCKGDNLNTAECKSYCKNNDCDTNLEAYCSAGTYEDQKKKYNEQKEICSCFMPRTFYEKKDDEFYSAMGPGGKQLVDLLKASGVYGGRPECSDLQCKFGGTTLQHKTFTAGSCPNIQIQNCLNSASMNNKGNLQGAVSTDQANNCVQQSTTQNSPSPLPQPSPSSPTPSSPTPQSSPTPSSPTPQSSPSPSPTSPSSDNTMLYLIIGGVILLILIILIVVVLLI</sequence>